<gene>
    <name evidence="2" type="ORF">DME_LOCUS1309</name>
</gene>
<evidence type="ECO:0000313" key="4">
    <source>
        <dbReference type="Proteomes" id="UP000274756"/>
    </source>
</evidence>
<keyword evidence="4" id="KW-1185">Reference proteome</keyword>
<dbReference type="InterPro" id="IPR003609">
    <property type="entry name" value="Pan_app"/>
</dbReference>
<protein>
    <submittedName>
        <fullName evidence="5">Apple domain-containing protein</fullName>
    </submittedName>
</protein>
<dbReference type="PROSITE" id="PS50948">
    <property type="entry name" value="PAN"/>
    <property type="match status" value="1"/>
</dbReference>
<dbReference type="EMBL" id="UYYG01000018">
    <property type="protein sequence ID" value="VDN51336.1"/>
    <property type="molecule type" value="Genomic_DNA"/>
</dbReference>
<evidence type="ECO:0000313" key="5">
    <source>
        <dbReference type="WBParaSite" id="DME_0000658001-mRNA-1"/>
    </source>
</evidence>
<reference evidence="5" key="1">
    <citation type="submission" date="2017-02" db="UniProtKB">
        <authorList>
            <consortium name="WormBaseParasite"/>
        </authorList>
    </citation>
    <scope>IDENTIFICATION</scope>
</reference>
<organism evidence="3 5">
    <name type="scientific">Dracunculus medinensis</name>
    <name type="common">Guinea worm</name>
    <dbReference type="NCBI Taxonomy" id="318479"/>
    <lineage>
        <taxon>Eukaryota</taxon>
        <taxon>Metazoa</taxon>
        <taxon>Ecdysozoa</taxon>
        <taxon>Nematoda</taxon>
        <taxon>Chromadorea</taxon>
        <taxon>Rhabditida</taxon>
        <taxon>Spirurina</taxon>
        <taxon>Dracunculoidea</taxon>
        <taxon>Dracunculidae</taxon>
        <taxon>Dracunculus</taxon>
    </lineage>
</organism>
<dbReference type="WBParaSite" id="DME_0000658001-mRNA-1">
    <property type="protein sequence ID" value="DME_0000658001-mRNA-1"/>
    <property type="gene ID" value="DME_0000658001"/>
</dbReference>
<evidence type="ECO:0000313" key="2">
    <source>
        <dbReference type="EMBL" id="VDN51336.1"/>
    </source>
</evidence>
<dbReference type="SMART" id="SM00473">
    <property type="entry name" value="PAN_AP"/>
    <property type="match status" value="1"/>
</dbReference>
<proteinExistence type="predicted"/>
<evidence type="ECO:0000259" key="1">
    <source>
        <dbReference type="PROSITE" id="PS50948"/>
    </source>
</evidence>
<dbReference type="OrthoDB" id="5785423at2759"/>
<sequence>MNPSNSPAFYDIIYDDTDCPEGIESDAIPDYVYFGPMIATMAVRRHSECVAQCVTHTKCVAVNFFEPITFQENGFCELLSQTQLDNPRLMRRFRKAIYFENIKCREKSNDVVLGDVVHNDNNNNNDNITTDNEQSSNINSHTGFYYLLK</sequence>
<name>A0A0N4UGG1_DRAME</name>
<feature type="domain" description="Apple" evidence="1">
    <location>
        <begin position="19"/>
        <end position="104"/>
    </location>
</feature>
<accession>A0A0N4UGG1</accession>
<dbReference type="AlphaFoldDB" id="A0A0N4UGG1"/>
<evidence type="ECO:0000313" key="3">
    <source>
        <dbReference type="Proteomes" id="UP000038040"/>
    </source>
</evidence>
<dbReference type="Pfam" id="PF00024">
    <property type="entry name" value="PAN_1"/>
    <property type="match status" value="1"/>
</dbReference>
<dbReference type="SUPFAM" id="SSF57414">
    <property type="entry name" value="Hairpin loop containing domain-like"/>
    <property type="match status" value="1"/>
</dbReference>
<dbReference type="Proteomes" id="UP000038040">
    <property type="component" value="Unplaced"/>
</dbReference>
<dbReference type="Proteomes" id="UP000274756">
    <property type="component" value="Unassembled WGS sequence"/>
</dbReference>
<reference evidence="2 4" key="2">
    <citation type="submission" date="2018-11" db="EMBL/GenBank/DDBJ databases">
        <authorList>
            <consortium name="Pathogen Informatics"/>
        </authorList>
    </citation>
    <scope>NUCLEOTIDE SEQUENCE [LARGE SCALE GENOMIC DNA]</scope>
</reference>